<feature type="domain" description="DUF306" evidence="2">
    <location>
        <begin position="37"/>
        <end position="141"/>
    </location>
</feature>
<dbReference type="PANTHER" id="PTHR35535:SF2">
    <property type="entry name" value="DUF306 DOMAIN-CONTAINING PROTEIN"/>
    <property type="match status" value="1"/>
</dbReference>
<keyword evidence="4" id="KW-1185">Reference proteome</keyword>
<evidence type="ECO:0000313" key="4">
    <source>
        <dbReference type="Proteomes" id="UP000503011"/>
    </source>
</evidence>
<evidence type="ECO:0000256" key="1">
    <source>
        <dbReference type="SAM" id="SignalP"/>
    </source>
</evidence>
<feature type="chain" id="PRO_5039038062" description="DUF306 domain-containing protein" evidence="1">
    <location>
        <begin position="25"/>
        <end position="146"/>
    </location>
</feature>
<dbReference type="Pfam" id="PF03724">
    <property type="entry name" value="META"/>
    <property type="match status" value="1"/>
</dbReference>
<dbReference type="Proteomes" id="UP000503011">
    <property type="component" value="Chromosome"/>
</dbReference>
<dbReference type="KEGG" id="psuu:Psuf_083500"/>
<organism evidence="3 4">
    <name type="scientific">Phytohabitans suffuscus</name>
    <dbReference type="NCBI Taxonomy" id="624315"/>
    <lineage>
        <taxon>Bacteria</taxon>
        <taxon>Bacillati</taxon>
        <taxon>Actinomycetota</taxon>
        <taxon>Actinomycetes</taxon>
        <taxon>Micromonosporales</taxon>
        <taxon>Micromonosporaceae</taxon>
    </lineage>
</organism>
<accession>A0A6F8YY14</accession>
<dbReference type="InterPro" id="IPR005184">
    <property type="entry name" value="DUF306_Meta_HslJ"/>
</dbReference>
<dbReference type="Gene3D" id="2.40.128.270">
    <property type="match status" value="1"/>
</dbReference>
<evidence type="ECO:0000259" key="2">
    <source>
        <dbReference type="Pfam" id="PF03724"/>
    </source>
</evidence>
<name>A0A6F8YY14_9ACTN</name>
<dbReference type="InterPro" id="IPR038670">
    <property type="entry name" value="HslJ-like_sf"/>
</dbReference>
<keyword evidence="1" id="KW-0732">Signal</keyword>
<reference evidence="3 4" key="1">
    <citation type="submission" date="2020-03" db="EMBL/GenBank/DDBJ databases">
        <title>Whole genome shotgun sequence of Phytohabitans suffuscus NBRC 105367.</title>
        <authorList>
            <person name="Komaki H."/>
            <person name="Tamura T."/>
        </authorList>
    </citation>
    <scope>NUCLEOTIDE SEQUENCE [LARGE SCALE GENOMIC DNA]</scope>
    <source>
        <strain evidence="3 4">NBRC 105367</strain>
    </source>
</reference>
<proteinExistence type="predicted"/>
<gene>
    <name evidence="3" type="ORF">Psuf_083500</name>
</gene>
<dbReference type="PANTHER" id="PTHR35535">
    <property type="entry name" value="HEAT SHOCK PROTEIN HSLJ"/>
    <property type="match status" value="1"/>
</dbReference>
<evidence type="ECO:0000313" key="3">
    <source>
        <dbReference type="EMBL" id="BCB91037.1"/>
    </source>
</evidence>
<dbReference type="InterPro" id="IPR053147">
    <property type="entry name" value="Hsp_HslJ-like"/>
</dbReference>
<sequence length="146" mass="14965">MRTVVGVLAVLLAAGCTGSGAAGAGRGAQAPGPTGGLVGVEWRLTDVVEQARTWSPPPDADVRLRFDGAGGWSGQPCNRYSGSVQIDGDVVTFATGSGTEMFCDGERGALERAFLAVVDGSARWRVEGGELRIDKPDGQGLRFAAG</sequence>
<protein>
    <recommendedName>
        <fullName evidence="2">DUF306 domain-containing protein</fullName>
    </recommendedName>
</protein>
<feature type="signal peptide" evidence="1">
    <location>
        <begin position="1"/>
        <end position="24"/>
    </location>
</feature>
<dbReference type="EMBL" id="AP022871">
    <property type="protein sequence ID" value="BCB91037.1"/>
    <property type="molecule type" value="Genomic_DNA"/>
</dbReference>
<dbReference type="AlphaFoldDB" id="A0A6F8YY14"/>
<dbReference type="PROSITE" id="PS51257">
    <property type="entry name" value="PROKAR_LIPOPROTEIN"/>
    <property type="match status" value="1"/>
</dbReference>
<reference evidence="3 4" key="2">
    <citation type="submission" date="2020-03" db="EMBL/GenBank/DDBJ databases">
        <authorList>
            <person name="Ichikawa N."/>
            <person name="Kimura A."/>
            <person name="Kitahashi Y."/>
            <person name="Uohara A."/>
        </authorList>
    </citation>
    <scope>NUCLEOTIDE SEQUENCE [LARGE SCALE GENOMIC DNA]</scope>
    <source>
        <strain evidence="3 4">NBRC 105367</strain>
    </source>
</reference>